<feature type="domain" description="Pilus formation protein N-terminal" evidence="2">
    <location>
        <begin position="26"/>
        <end position="96"/>
    </location>
</feature>
<dbReference type="EMBL" id="JAGIYY010000008">
    <property type="protein sequence ID" value="MBP0440561.1"/>
    <property type="molecule type" value="Genomic_DNA"/>
</dbReference>
<evidence type="ECO:0000259" key="2">
    <source>
        <dbReference type="Pfam" id="PF13629"/>
    </source>
</evidence>
<evidence type="ECO:0000256" key="1">
    <source>
        <dbReference type="SAM" id="SignalP"/>
    </source>
</evidence>
<dbReference type="AlphaFoldDB" id="A0A8J7RLF8"/>
<organism evidence="3 4">
    <name type="scientific">Tianweitania sediminis</name>
    <dbReference type="NCBI Taxonomy" id="1502156"/>
    <lineage>
        <taxon>Bacteria</taxon>
        <taxon>Pseudomonadati</taxon>
        <taxon>Pseudomonadota</taxon>
        <taxon>Alphaproteobacteria</taxon>
        <taxon>Hyphomicrobiales</taxon>
        <taxon>Phyllobacteriaceae</taxon>
        <taxon>Tianweitania</taxon>
    </lineage>
</organism>
<comment type="caution">
    <text evidence="3">The sequence shown here is derived from an EMBL/GenBank/DDBJ whole genome shotgun (WGS) entry which is preliminary data.</text>
</comment>
<accession>A0A8J7RLF8</accession>
<dbReference type="InterPro" id="IPR032789">
    <property type="entry name" value="T2SS-T3SS_pil_N"/>
</dbReference>
<keyword evidence="4" id="KW-1185">Reference proteome</keyword>
<evidence type="ECO:0000313" key="4">
    <source>
        <dbReference type="Proteomes" id="UP000666240"/>
    </source>
</evidence>
<dbReference type="RefSeq" id="WP_209336592.1">
    <property type="nucleotide sequence ID" value="NZ_JAGIYY010000008.1"/>
</dbReference>
<feature type="chain" id="PRO_5035173125" evidence="1">
    <location>
        <begin position="25"/>
        <end position="139"/>
    </location>
</feature>
<dbReference type="Pfam" id="PF13629">
    <property type="entry name" value="T2SS-T3SS_pil_N"/>
    <property type="match status" value="1"/>
</dbReference>
<protein>
    <submittedName>
        <fullName evidence="3">Pilus assembly protein N-terminal domain-containing protein</fullName>
    </submittedName>
</protein>
<keyword evidence="1" id="KW-0732">Signal</keyword>
<gene>
    <name evidence="3" type="ORF">J5Y06_18075</name>
</gene>
<proteinExistence type="predicted"/>
<evidence type="ECO:0000313" key="3">
    <source>
        <dbReference type="EMBL" id="MBP0440561.1"/>
    </source>
</evidence>
<sequence length="139" mass="14970">MRLFQFAAAPMFLAAALWAVPANAQAEGIEVVMNQAKIVKVARPIDTIVIGNSAIVDASVQDSQTIVLTGKGFGRTNVVVLDQQGSPIVDQQVTVSRQEAGSIRVYRRAQVQTLSCTPFCEGAYKNDAERQSESEISSQ</sequence>
<reference evidence="3" key="1">
    <citation type="submission" date="2021-03" db="EMBL/GenBank/DDBJ databases">
        <title>Genome sequencing and assembly of Tianweitania sediminis.</title>
        <authorList>
            <person name="Chhetri G."/>
        </authorList>
    </citation>
    <scope>NUCLEOTIDE SEQUENCE</scope>
    <source>
        <strain evidence="3">Z8</strain>
    </source>
</reference>
<feature type="signal peptide" evidence="1">
    <location>
        <begin position="1"/>
        <end position="24"/>
    </location>
</feature>
<name>A0A8J7RLF8_9HYPH</name>
<dbReference type="Proteomes" id="UP000666240">
    <property type="component" value="Unassembled WGS sequence"/>
</dbReference>